<comment type="caution">
    <text evidence="2">The sequence shown here is derived from an EMBL/GenBank/DDBJ whole genome shotgun (WGS) entry which is preliminary data.</text>
</comment>
<evidence type="ECO:0000313" key="2">
    <source>
        <dbReference type="EMBL" id="EAY28458.1"/>
    </source>
</evidence>
<dbReference type="eggNOG" id="ENOG503476U">
    <property type="taxonomic scope" value="Bacteria"/>
</dbReference>
<keyword evidence="3" id="KW-1185">Reference proteome</keyword>
<dbReference type="OrthoDB" id="981576at2"/>
<dbReference type="EMBL" id="AAWS01000016">
    <property type="protein sequence ID" value="EAY28458.1"/>
    <property type="molecule type" value="Genomic_DNA"/>
</dbReference>
<name>A1ZMS8_MICM2</name>
<evidence type="ECO:0000313" key="3">
    <source>
        <dbReference type="Proteomes" id="UP000004095"/>
    </source>
</evidence>
<dbReference type="AlphaFoldDB" id="A1ZMS8"/>
<proteinExistence type="predicted"/>
<feature type="coiled-coil region" evidence="1">
    <location>
        <begin position="142"/>
        <end position="206"/>
    </location>
</feature>
<sequence length="224" mass="26067">MEDKDKKQEENIEELGSEEKVNTFRELIVGPDKREIEGQLQGMKELFATMLVENKKDYDNQVNDMRSLFVNVLEENRRVFQMQLQDLYKNLPSLINNSLREQQEDGFILLADQPEHQVTDKNGVDRYSRLDAVKEIIVGGNMRDLKLNLASAQKELLQNYEEDKKKILDMAQEISGMVDEMENRINEQLKALIEEITKNVSEYAQSYANKHTAANKLRDLSQQL</sequence>
<evidence type="ECO:0000256" key="1">
    <source>
        <dbReference type="SAM" id="Coils"/>
    </source>
</evidence>
<keyword evidence="1" id="KW-0175">Coiled coil</keyword>
<accession>A1ZMS8</accession>
<dbReference type="RefSeq" id="WP_002698202.1">
    <property type="nucleotide sequence ID" value="NZ_AAWS01000016.1"/>
</dbReference>
<organism evidence="2 3">
    <name type="scientific">Microscilla marina ATCC 23134</name>
    <dbReference type="NCBI Taxonomy" id="313606"/>
    <lineage>
        <taxon>Bacteria</taxon>
        <taxon>Pseudomonadati</taxon>
        <taxon>Bacteroidota</taxon>
        <taxon>Cytophagia</taxon>
        <taxon>Cytophagales</taxon>
        <taxon>Microscillaceae</taxon>
        <taxon>Microscilla</taxon>
    </lineage>
</organism>
<dbReference type="Proteomes" id="UP000004095">
    <property type="component" value="Unassembled WGS sequence"/>
</dbReference>
<gene>
    <name evidence="2" type="ORF">M23134_04021</name>
</gene>
<protein>
    <submittedName>
        <fullName evidence="2">Uncharacterized protein</fullName>
    </submittedName>
</protein>
<reference evidence="2 3" key="1">
    <citation type="submission" date="2007-01" db="EMBL/GenBank/DDBJ databases">
        <authorList>
            <person name="Haygood M."/>
            <person name="Podell S."/>
            <person name="Anderson C."/>
            <person name="Hopkinson B."/>
            <person name="Roe K."/>
            <person name="Barbeau K."/>
            <person name="Gaasterland T."/>
            <person name="Ferriera S."/>
            <person name="Johnson J."/>
            <person name="Kravitz S."/>
            <person name="Beeson K."/>
            <person name="Sutton G."/>
            <person name="Rogers Y.-H."/>
            <person name="Friedman R."/>
            <person name="Frazier M."/>
            <person name="Venter J.C."/>
        </authorList>
    </citation>
    <scope>NUCLEOTIDE SEQUENCE [LARGE SCALE GENOMIC DNA]</scope>
    <source>
        <strain evidence="2 3">ATCC 23134</strain>
    </source>
</reference>